<organism evidence="5">
    <name type="scientific">Hokovirus HKV1</name>
    <dbReference type="NCBI Taxonomy" id="1977638"/>
    <lineage>
        <taxon>Viruses</taxon>
        <taxon>Varidnaviria</taxon>
        <taxon>Bamfordvirae</taxon>
        <taxon>Nucleocytoviricota</taxon>
        <taxon>Megaviricetes</taxon>
        <taxon>Imitervirales</taxon>
        <taxon>Mimiviridae</taxon>
        <taxon>Klosneuvirinae</taxon>
        <taxon>Hokovirus</taxon>
    </lineage>
</organism>
<dbReference type="PANTHER" id="PTHR45766">
    <property type="entry name" value="DNA ANNEALING HELICASE AND ENDONUCLEASE ZRANB3 FAMILY MEMBER"/>
    <property type="match status" value="1"/>
</dbReference>
<evidence type="ECO:0000256" key="2">
    <source>
        <dbReference type="SAM" id="Coils"/>
    </source>
</evidence>
<keyword evidence="2" id="KW-0175">Coiled coil</keyword>
<reference evidence="5" key="1">
    <citation type="journal article" date="2017" name="Science">
        <title>Giant viruses with an expanded complement of translation system components.</title>
        <authorList>
            <person name="Schulz F."/>
            <person name="Yutin N."/>
            <person name="Ivanova N.N."/>
            <person name="Ortega D.R."/>
            <person name="Lee T.K."/>
            <person name="Vierheilig J."/>
            <person name="Daims H."/>
            <person name="Horn M."/>
            <person name="Wagner M."/>
            <person name="Jensen G.J."/>
            <person name="Kyrpides N.C."/>
            <person name="Koonin E.V."/>
            <person name="Woyke T."/>
        </authorList>
    </citation>
    <scope>NUCLEOTIDE SEQUENCE</scope>
    <source>
        <strain evidence="5">HKV1</strain>
    </source>
</reference>
<dbReference type="SMART" id="SM00490">
    <property type="entry name" value="HELICc"/>
    <property type="match status" value="1"/>
</dbReference>
<dbReference type="InterPro" id="IPR001650">
    <property type="entry name" value="Helicase_C-like"/>
</dbReference>
<evidence type="ECO:0000256" key="1">
    <source>
        <dbReference type="ARBA" id="ARBA00022801"/>
    </source>
</evidence>
<evidence type="ECO:0000259" key="4">
    <source>
        <dbReference type="PROSITE" id="PS51194"/>
    </source>
</evidence>
<keyword evidence="5" id="KW-0547">Nucleotide-binding</keyword>
<feature type="domain" description="Helicase C-terminal" evidence="4">
    <location>
        <begin position="347"/>
        <end position="506"/>
    </location>
</feature>
<dbReference type="SMART" id="SM00487">
    <property type="entry name" value="DEXDc"/>
    <property type="match status" value="1"/>
</dbReference>
<gene>
    <name evidence="5" type="ORF">Hokovirus_2_199</name>
</gene>
<keyword evidence="1" id="KW-0378">Hydrolase</keyword>
<dbReference type="Gene3D" id="3.40.50.300">
    <property type="entry name" value="P-loop containing nucleotide triphosphate hydrolases"/>
    <property type="match status" value="2"/>
</dbReference>
<evidence type="ECO:0000259" key="3">
    <source>
        <dbReference type="PROSITE" id="PS51192"/>
    </source>
</evidence>
<feature type="domain" description="Helicase ATP-binding" evidence="3">
    <location>
        <begin position="57"/>
        <end position="245"/>
    </location>
</feature>
<keyword evidence="5" id="KW-0067">ATP-binding</keyword>
<protein>
    <submittedName>
        <fullName evidence="5">DEAD/SNF2-like helicase</fullName>
    </submittedName>
</protein>
<dbReference type="GO" id="GO:0005524">
    <property type="term" value="F:ATP binding"/>
    <property type="evidence" value="ECO:0007669"/>
    <property type="project" value="InterPro"/>
</dbReference>
<dbReference type="GO" id="GO:0031297">
    <property type="term" value="P:replication fork processing"/>
    <property type="evidence" value="ECO:0007669"/>
    <property type="project" value="TreeGrafter"/>
</dbReference>
<dbReference type="SUPFAM" id="SSF52540">
    <property type="entry name" value="P-loop containing nucleoside triphosphate hydrolases"/>
    <property type="match status" value="2"/>
</dbReference>
<dbReference type="Pfam" id="PF04851">
    <property type="entry name" value="ResIII"/>
    <property type="match status" value="1"/>
</dbReference>
<dbReference type="PROSITE" id="PS51192">
    <property type="entry name" value="HELICASE_ATP_BIND_1"/>
    <property type="match status" value="1"/>
</dbReference>
<dbReference type="InterPro" id="IPR006935">
    <property type="entry name" value="Helicase/UvrB_N"/>
</dbReference>
<dbReference type="InterPro" id="IPR027417">
    <property type="entry name" value="P-loop_NTPase"/>
</dbReference>
<dbReference type="EMBL" id="KY684104">
    <property type="protein sequence ID" value="ARF10672.1"/>
    <property type="molecule type" value="Genomic_DNA"/>
</dbReference>
<dbReference type="Pfam" id="PF00271">
    <property type="entry name" value="Helicase_C"/>
    <property type="match status" value="1"/>
</dbReference>
<feature type="coiled-coil region" evidence="2">
    <location>
        <begin position="529"/>
        <end position="563"/>
    </location>
</feature>
<evidence type="ECO:0000313" key="5">
    <source>
        <dbReference type="EMBL" id="ARF10672.1"/>
    </source>
</evidence>
<dbReference type="InterPro" id="IPR014001">
    <property type="entry name" value="Helicase_ATP-bd"/>
</dbReference>
<dbReference type="GO" id="GO:0016787">
    <property type="term" value="F:hydrolase activity"/>
    <property type="evidence" value="ECO:0007669"/>
    <property type="project" value="UniProtKB-KW"/>
</dbReference>
<dbReference type="GO" id="GO:0006281">
    <property type="term" value="P:DNA repair"/>
    <property type="evidence" value="ECO:0007669"/>
    <property type="project" value="TreeGrafter"/>
</dbReference>
<keyword evidence="5" id="KW-0347">Helicase</keyword>
<dbReference type="GO" id="GO:0003677">
    <property type="term" value="F:DNA binding"/>
    <property type="evidence" value="ECO:0007669"/>
    <property type="project" value="InterPro"/>
</dbReference>
<dbReference type="PROSITE" id="PS51194">
    <property type="entry name" value="HELICASE_CTER"/>
    <property type="match status" value="1"/>
</dbReference>
<proteinExistence type="predicted"/>
<dbReference type="PANTHER" id="PTHR45766:SF6">
    <property type="entry name" value="SWI_SNF-RELATED MATRIX-ASSOCIATED ACTIN-DEPENDENT REGULATOR OF CHROMATIN SUBFAMILY A-LIKE PROTEIN 1"/>
    <property type="match status" value="1"/>
</dbReference>
<sequence>MNKSRNNVNLVNDNVVNNNNLGNDNIINNNNLGNDIINQEIMDKLLPYQIAHTNKIISILNKHNRVLDMSDTGTGKTYTTIAAIKHKNQIPFIVCPKSVLKNWHDVLKHFDIKNYYLVNYETLQNVTCYKGPLKIKMRCKYLKVIDKIAKDKETEKIYVDEYQGSLTGLSKKNQIRLVFQWSIPEKDNIILIFDEVHKCKNILTNNSAILKATKPLKNNIIMLSATVAEKPKTFAVFGYVLGLYNNISDCNNWLEKCAEMYKAESIMLGLHKHIYGEYACRMKIQELGNLFPQNNKFVECYEMENAVEIQNMYNLIQDSVDSLQKKEDASQALAMLTYARMRIETLKIPKAIEMIKKTIEEGKSACVFVNYTDTIHLLAKEFNCNCIIYGEQKIEERNNNIQRFMEDKERIILCNIRSGGVGISLHDTNGNYPRKSIIFPQYSAQDMLQVLGRIHRANCKSICEQCILFCKGTVEEDICENLKDKIINISSVNEGNEHNYKIKGLIEEIEDNVENEDFLTDFEKMYNKINYLNTKKIRLQHELEQTEKELQDVQRDIEKCISY</sequence>
<accession>A0A1V0SG28</accession>
<dbReference type="GO" id="GO:0004386">
    <property type="term" value="F:helicase activity"/>
    <property type="evidence" value="ECO:0007669"/>
    <property type="project" value="UniProtKB-KW"/>
</dbReference>
<name>A0A1V0SG28_9VIRU</name>